<dbReference type="EC" id="2.7.11.1" evidence="2"/>
<organism evidence="10 11">
    <name type="scientific">Carpinus fangiana</name>
    <dbReference type="NCBI Taxonomy" id="176857"/>
    <lineage>
        <taxon>Eukaryota</taxon>
        <taxon>Viridiplantae</taxon>
        <taxon>Streptophyta</taxon>
        <taxon>Embryophyta</taxon>
        <taxon>Tracheophyta</taxon>
        <taxon>Spermatophyta</taxon>
        <taxon>Magnoliopsida</taxon>
        <taxon>eudicotyledons</taxon>
        <taxon>Gunneridae</taxon>
        <taxon>Pentapetalae</taxon>
        <taxon>rosids</taxon>
        <taxon>fabids</taxon>
        <taxon>Fagales</taxon>
        <taxon>Betulaceae</taxon>
        <taxon>Carpinus</taxon>
    </lineage>
</organism>
<keyword evidence="3" id="KW-0732">Signal</keyword>
<evidence type="ECO:0000256" key="1">
    <source>
        <dbReference type="ARBA" id="ARBA00004167"/>
    </source>
</evidence>
<gene>
    <name evidence="10" type="ORF">FH972_015857</name>
</gene>
<comment type="subcellular location">
    <subcellularLocation>
        <location evidence="1">Membrane</location>
        <topology evidence="1">Single-pass membrane protein</topology>
    </subcellularLocation>
</comment>
<name>A0A5N6RED9_9ROSI</name>
<keyword evidence="11" id="KW-1185">Reference proteome</keyword>
<dbReference type="GO" id="GO:0004674">
    <property type="term" value="F:protein serine/threonine kinase activity"/>
    <property type="evidence" value="ECO:0007669"/>
    <property type="project" value="UniProtKB-EC"/>
</dbReference>
<evidence type="ECO:0000256" key="5">
    <source>
        <dbReference type="ARBA" id="ARBA00047899"/>
    </source>
</evidence>
<evidence type="ECO:0000313" key="11">
    <source>
        <dbReference type="Proteomes" id="UP000327013"/>
    </source>
</evidence>
<protein>
    <recommendedName>
        <fullName evidence="2">non-specific serine/threonine protein kinase</fullName>
        <ecNumber evidence="2">2.7.11.1</ecNumber>
    </recommendedName>
</protein>
<dbReference type="InterPro" id="IPR032872">
    <property type="entry name" value="WAK_assoc_C"/>
</dbReference>
<evidence type="ECO:0000313" key="10">
    <source>
        <dbReference type="EMBL" id="KAE8077282.1"/>
    </source>
</evidence>
<evidence type="ECO:0000256" key="6">
    <source>
        <dbReference type="ARBA" id="ARBA00048679"/>
    </source>
</evidence>
<evidence type="ECO:0000256" key="2">
    <source>
        <dbReference type="ARBA" id="ARBA00012513"/>
    </source>
</evidence>
<keyword evidence="7" id="KW-0812">Transmembrane</keyword>
<evidence type="ECO:0000259" key="8">
    <source>
        <dbReference type="Pfam" id="PF13947"/>
    </source>
</evidence>
<sequence length="298" mass="33205">MPLQSEDPEMKEASFEATFVSPISSMISLICILFFSFLVRKSCGVDDPHFLRCRVPQNCGDGQNITFPFFIQGTQQQNYYCGHPGFPISCNINGQPTFTIVDSNYSIHKIFYQNQTLRVSNAIFSNSNTDCIPFIKNISFPLVRFELAPKQSNLLLLYNCSNSSALPGDLQFYDGCYGEKVLALSEEDPKLEDVSIECKTRVVAPVEAAAYGGENHDEIRGVLGNGFWLKWKANDCSNCEDSGGICGSMLDNNSNYRFQCFCAERPHHVRCSIPGQFSLSILFSQASARNGLSKCDFS</sequence>
<evidence type="ECO:0000256" key="3">
    <source>
        <dbReference type="ARBA" id="ARBA00022729"/>
    </source>
</evidence>
<dbReference type="OrthoDB" id="657943at2759"/>
<proteinExistence type="predicted"/>
<reference evidence="10 11" key="1">
    <citation type="submission" date="2019-06" db="EMBL/GenBank/DDBJ databases">
        <title>A chromosomal-level reference genome of Carpinus fangiana (Coryloideae, Betulaceae).</title>
        <authorList>
            <person name="Yang X."/>
            <person name="Wang Z."/>
            <person name="Zhang L."/>
            <person name="Hao G."/>
            <person name="Liu J."/>
            <person name="Yang Y."/>
        </authorList>
    </citation>
    <scope>NUCLEOTIDE SEQUENCE [LARGE SCALE GENOMIC DNA]</scope>
    <source>
        <strain evidence="10">Cfa_2016G</strain>
        <tissue evidence="10">Leaf</tissue>
    </source>
</reference>
<dbReference type="PANTHER" id="PTHR33138">
    <property type="entry name" value="OS01G0690200 PROTEIN"/>
    <property type="match status" value="1"/>
</dbReference>
<dbReference type="AlphaFoldDB" id="A0A5N6RED9"/>
<comment type="catalytic activity">
    <reaction evidence="6">
        <text>L-seryl-[protein] + ATP = O-phospho-L-seryl-[protein] + ADP + H(+)</text>
        <dbReference type="Rhea" id="RHEA:17989"/>
        <dbReference type="Rhea" id="RHEA-COMP:9863"/>
        <dbReference type="Rhea" id="RHEA-COMP:11604"/>
        <dbReference type="ChEBI" id="CHEBI:15378"/>
        <dbReference type="ChEBI" id="CHEBI:29999"/>
        <dbReference type="ChEBI" id="CHEBI:30616"/>
        <dbReference type="ChEBI" id="CHEBI:83421"/>
        <dbReference type="ChEBI" id="CHEBI:456216"/>
        <dbReference type="EC" id="2.7.11.1"/>
    </reaction>
</comment>
<dbReference type="Pfam" id="PF13947">
    <property type="entry name" value="GUB_WAK_bind"/>
    <property type="match status" value="1"/>
</dbReference>
<dbReference type="GO" id="GO:0030247">
    <property type="term" value="F:polysaccharide binding"/>
    <property type="evidence" value="ECO:0007669"/>
    <property type="project" value="InterPro"/>
</dbReference>
<feature type="domain" description="Wall-associated receptor kinase C-terminal" evidence="9">
    <location>
        <begin position="184"/>
        <end position="264"/>
    </location>
</feature>
<evidence type="ECO:0000256" key="4">
    <source>
        <dbReference type="ARBA" id="ARBA00023180"/>
    </source>
</evidence>
<dbReference type="EMBL" id="CM017326">
    <property type="protein sequence ID" value="KAE8077282.1"/>
    <property type="molecule type" value="Genomic_DNA"/>
</dbReference>
<feature type="domain" description="Wall-associated receptor kinase galacturonan-binding" evidence="8">
    <location>
        <begin position="55"/>
        <end position="120"/>
    </location>
</feature>
<accession>A0A5N6RED9</accession>
<evidence type="ECO:0000256" key="7">
    <source>
        <dbReference type="SAM" id="Phobius"/>
    </source>
</evidence>
<dbReference type="PANTHER" id="PTHR33138:SF27">
    <property type="entry name" value="WALL-ASSOCIATED RECEPTOR KINASE C-TERMINAL DOMAIN-CONTAINING PROTEIN"/>
    <property type="match status" value="1"/>
</dbReference>
<dbReference type="GO" id="GO:0016020">
    <property type="term" value="C:membrane"/>
    <property type="evidence" value="ECO:0007669"/>
    <property type="project" value="UniProtKB-SubCell"/>
</dbReference>
<keyword evidence="7" id="KW-0472">Membrane</keyword>
<keyword evidence="7" id="KW-1133">Transmembrane helix</keyword>
<dbReference type="InterPro" id="IPR025287">
    <property type="entry name" value="WAK_GUB"/>
</dbReference>
<dbReference type="Proteomes" id="UP000327013">
    <property type="component" value="Chromosome 6"/>
</dbReference>
<keyword evidence="4" id="KW-0325">Glycoprotein</keyword>
<dbReference type="Pfam" id="PF14380">
    <property type="entry name" value="WAK_assoc"/>
    <property type="match status" value="1"/>
</dbReference>
<comment type="catalytic activity">
    <reaction evidence="5">
        <text>L-threonyl-[protein] + ATP = O-phospho-L-threonyl-[protein] + ADP + H(+)</text>
        <dbReference type="Rhea" id="RHEA:46608"/>
        <dbReference type="Rhea" id="RHEA-COMP:11060"/>
        <dbReference type="Rhea" id="RHEA-COMP:11605"/>
        <dbReference type="ChEBI" id="CHEBI:15378"/>
        <dbReference type="ChEBI" id="CHEBI:30013"/>
        <dbReference type="ChEBI" id="CHEBI:30616"/>
        <dbReference type="ChEBI" id="CHEBI:61977"/>
        <dbReference type="ChEBI" id="CHEBI:456216"/>
        <dbReference type="EC" id="2.7.11.1"/>
    </reaction>
</comment>
<evidence type="ECO:0000259" key="9">
    <source>
        <dbReference type="Pfam" id="PF14380"/>
    </source>
</evidence>
<feature type="transmembrane region" description="Helical" evidence="7">
    <location>
        <begin position="20"/>
        <end position="39"/>
    </location>
</feature>